<organism evidence="7 8">
    <name type="scientific">Yinghuangia soli</name>
    <dbReference type="NCBI Taxonomy" id="2908204"/>
    <lineage>
        <taxon>Bacteria</taxon>
        <taxon>Bacillati</taxon>
        <taxon>Actinomycetota</taxon>
        <taxon>Actinomycetes</taxon>
        <taxon>Kitasatosporales</taxon>
        <taxon>Streptomycetaceae</taxon>
        <taxon>Yinghuangia</taxon>
    </lineage>
</organism>
<dbReference type="Proteomes" id="UP001165378">
    <property type="component" value="Unassembled WGS sequence"/>
</dbReference>
<dbReference type="InterPro" id="IPR012506">
    <property type="entry name" value="TMEM86B-like"/>
</dbReference>
<dbReference type="RefSeq" id="WP_235053607.1">
    <property type="nucleotide sequence ID" value="NZ_JAKFHA010000010.1"/>
</dbReference>
<evidence type="ECO:0000256" key="6">
    <source>
        <dbReference type="SAM" id="Phobius"/>
    </source>
</evidence>
<dbReference type="GO" id="GO:0016020">
    <property type="term" value="C:membrane"/>
    <property type="evidence" value="ECO:0007669"/>
    <property type="project" value="UniProtKB-SubCell"/>
</dbReference>
<evidence type="ECO:0000256" key="4">
    <source>
        <dbReference type="ARBA" id="ARBA00022989"/>
    </source>
</evidence>
<evidence type="ECO:0000256" key="5">
    <source>
        <dbReference type="ARBA" id="ARBA00023136"/>
    </source>
</evidence>
<comment type="caution">
    <text evidence="7">The sequence shown here is derived from an EMBL/GenBank/DDBJ whole genome shotgun (WGS) entry which is preliminary data.</text>
</comment>
<keyword evidence="8" id="KW-1185">Reference proteome</keyword>
<feature type="transmembrane region" description="Helical" evidence="6">
    <location>
        <begin position="148"/>
        <end position="167"/>
    </location>
</feature>
<dbReference type="AlphaFoldDB" id="A0AA41Q0L4"/>
<feature type="transmembrane region" description="Helical" evidence="6">
    <location>
        <begin position="124"/>
        <end position="142"/>
    </location>
</feature>
<dbReference type="EMBL" id="JAKFHA010000010">
    <property type="protein sequence ID" value="MCF2529360.1"/>
    <property type="molecule type" value="Genomic_DNA"/>
</dbReference>
<dbReference type="PANTHER" id="PTHR31885">
    <property type="entry name" value="GH04784P"/>
    <property type="match status" value="1"/>
</dbReference>
<comment type="similarity">
    <text evidence="2">Belongs to the TMEM86 family.</text>
</comment>
<gene>
    <name evidence="7" type="ORF">LZ495_19370</name>
</gene>
<dbReference type="Pfam" id="PF07947">
    <property type="entry name" value="YhhN"/>
    <property type="match status" value="1"/>
</dbReference>
<accession>A0AA41Q0L4</accession>
<evidence type="ECO:0000313" key="8">
    <source>
        <dbReference type="Proteomes" id="UP001165378"/>
    </source>
</evidence>
<name>A0AA41Q0L4_9ACTN</name>
<comment type="subcellular location">
    <subcellularLocation>
        <location evidence="1">Membrane</location>
        <topology evidence="1">Multi-pass membrane protein</topology>
    </subcellularLocation>
</comment>
<feature type="transmembrane region" description="Helical" evidence="6">
    <location>
        <begin position="174"/>
        <end position="197"/>
    </location>
</feature>
<evidence type="ECO:0000256" key="1">
    <source>
        <dbReference type="ARBA" id="ARBA00004141"/>
    </source>
</evidence>
<evidence type="ECO:0000256" key="2">
    <source>
        <dbReference type="ARBA" id="ARBA00007375"/>
    </source>
</evidence>
<dbReference type="GO" id="GO:0016787">
    <property type="term" value="F:hydrolase activity"/>
    <property type="evidence" value="ECO:0007669"/>
    <property type="project" value="TreeGrafter"/>
</dbReference>
<dbReference type="PANTHER" id="PTHR31885:SF6">
    <property type="entry name" value="GH04784P"/>
    <property type="match status" value="1"/>
</dbReference>
<evidence type="ECO:0000313" key="7">
    <source>
        <dbReference type="EMBL" id="MCF2529360.1"/>
    </source>
</evidence>
<reference evidence="7" key="1">
    <citation type="submission" date="2022-01" db="EMBL/GenBank/DDBJ databases">
        <title>Genome-Based Taxonomic Classification of the Phylum Actinobacteria.</title>
        <authorList>
            <person name="Gao Y."/>
        </authorList>
    </citation>
    <scope>NUCLEOTIDE SEQUENCE</scope>
    <source>
        <strain evidence="7">KLBMP 8922</strain>
    </source>
</reference>
<evidence type="ECO:0000256" key="3">
    <source>
        <dbReference type="ARBA" id="ARBA00022692"/>
    </source>
</evidence>
<sequence length="242" mass="24694">MKSLVRRAVKRVCSEPRLLLGAYLAVGAVDSVLAAVDAESGVRWVTKPLLMPLLAGYVAAAARPGADLKLPLAALAGGFAGDVGLLTGDDKLFLAGMAGFAVGHVAYLKSFADAGAHRVLAAKPWVPAGYAAACAGMLAVLGPRLDDLLVPVAGYSLLLTAVAAAAAGSDRRTALGGALFLASDTVIALDLAGLDLLPGQDAAIMPLYIAAQLLLMSAWTQDERRAREEATADVMSTAASRD</sequence>
<feature type="transmembrane region" description="Helical" evidence="6">
    <location>
        <begin position="203"/>
        <end position="220"/>
    </location>
</feature>
<protein>
    <submittedName>
        <fullName evidence="7">Lysoplasmalogenase</fullName>
    </submittedName>
</protein>
<keyword evidence="5 6" id="KW-0472">Membrane</keyword>
<keyword evidence="4 6" id="KW-1133">Transmembrane helix</keyword>
<keyword evidence="3 6" id="KW-0812">Transmembrane</keyword>
<proteinExistence type="inferred from homology"/>